<dbReference type="AlphaFoldDB" id="A0A2W4Z2G0"/>
<evidence type="ECO:0000256" key="1">
    <source>
        <dbReference type="SAM" id="MobiDB-lite"/>
    </source>
</evidence>
<dbReference type="Proteomes" id="UP000248614">
    <property type="component" value="Unassembled WGS sequence"/>
</dbReference>
<name>A0A2W4Z2G0_9SPHN</name>
<sequence>MSNNDVTKSRGRPATGKGQPVTVRLKPNQLAALDRWIEAQPEPRPTRPEALRRLAELTLEGEQ</sequence>
<evidence type="ECO:0000313" key="2">
    <source>
        <dbReference type="EMBL" id="PZO73959.1"/>
    </source>
</evidence>
<accession>A0A2W4Z2G0</accession>
<dbReference type="EMBL" id="QFNF01000046">
    <property type="protein sequence ID" value="PZO73959.1"/>
    <property type="molecule type" value="Genomic_DNA"/>
</dbReference>
<organism evidence="2 3">
    <name type="scientific">Sphingomonas hengshuiensis</name>
    <dbReference type="NCBI Taxonomy" id="1609977"/>
    <lineage>
        <taxon>Bacteria</taxon>
        <taxon>Pseudomonadati</taxon>
        <taxon>Pseudomonadota</taxon>
        <taxon>Alphaproteobacteria</taxon>
        <taxon>Sphingomonadales</taxon>
        <taxon>Sphingomonadaceae</taxon>
        <taxon>Sphingomonas</taxon>
    </lineage>
</organism>
<comment type="caution">
    <text evidence="2">The sequence shown here is derived from an EMBL/GenBank/DDBJ whole genome shotgun (WGS) entry which is preliminary data.</text>
</comment>
<evidence type="ECO:0008006" key="4">
    <source>
        <dbReference type="Google" id="ProtNLM"/>
    </source>
</evidence>
<protein>
    <recommendedName>
        <fullName evidence="4">Ribbon-helix-helix protein CopG domain-containing protein</fullName>
    </recommendedName>
</protein>
<evidence type="ECO:0000313" key="3">
    <source>
        <dbReference type="Proteomes" id="UP000248614"/>
    </source>
</evidence>
<proteinExistence type="predicted"/>
<feature type="region of interest" description="Disordered" evidence="1">
    <location>
        <begin position="1"/>
        <end position="25"/>
    </location>
</feature>
<gene>
    <name evidence="2" type="ORF">DI632_13990</name>
</gene>
<reference evidence="2 3" key="1">
    <citation type="submission" date="2017-08" db="EMBL/GenBank/DDBJ databases">
        <title>Infants hospitalized years apart are colonized by the same room-sourced microbial strains.</title>
        <authorList>
            <person name="Brooks B."/>
            <person name="Olm M.R."/>
            <person name="Firek B.A."/>
            <person name="Baker R."/>
            <person name="Thomas B.C."/>
            <person name="Morowitz M.J."/>
            <person name="Banfield J.F."/>
        </authorList>
    </citation>
    <scope>NUCLEOTIDE SEQUENCE [LARGE SCALE GENOMIC DNA]</scope>
    <source>
        <strain evidence="2">S2_018_000_R3_110</strain>
    </source>
</reference>